<dbReference type="EMBL" id="MLBF01000029">
    <property type="protein sequence ID" value="OLN29854.1"/>
    <property type="molecule type" value="Genomic_DNA"/>
</dbReference>
<keyword evidence="3" id="KW-1185">Reference proteome</keyword>
<accession>A0A1Q8QR84</accession>
<dbReference type="Proteomes" id="UP000186102">
    <property type="component" value="Unassembled WGS sequence"/>
</dbReference>
<dbReference type="RefSeq" id="WP_075365876.1">
    <property type="nucleotide sequence ID" value="NZ_MLBF01000029.1"/>
</dbReference>
<reference evidence="2 3" key="1">
    <citation type="submission" date="2016-09" db="EMBL/GenBank/DDBJ databases">
        <title>Complete genome of Desulfosporosinus sp. OL.</title>
        <authorList>
            <person name="Mardanov A."/>
            <person name="Beletsky A."/>
            <person name="Panova A."/>
            <person name="Karnachuk O."/>
            <person name="Ravin N."/>
        </authorList>
    </citation>
    <scope>NUCLEOTIDE SEQUENCE [LARGE SCALE GENOMIC DNA]</scope>
    <source>
        <strain evidence="2 3">OL</strain>
    </source>
</reference>
<organism evidence="2 3">
    <name type="scientific">Desulfosporosinus metallidurans</name>
    <dbReference type="NCBI Taxonomy" id="1888891"/>
    <lineage>
        <taxon>Bacteria</taxon>
        <taxon>Bacillati</taxon>
        <taxon>Bacillota</taxon>
        <taxon>Clostridia</taxon>
        <taxon>Eubacteriales</taxon>
        <taxon>Desulfitobacteriaceae</taxon>
        <taxon>Desulfosporosinus</taxon>
    </lineage>
</organism>
<dbReference type="Pfam" id="PF02538">
    <property type="entry name" value="Hydantoinase_B"/>
    <property type="match status" value="1"/>
</dbReference>
<dbReference type="OrthoDB" id="102473at2"/>
<gene>
    <name evidence="2" type="ORF">DSOL_3385</name>
</gene>
<evidence type="ECO:0000313" key="3">
    <source>
        <dbReference type="Proteomes" id="UP000186102"/>
    </source>
</evidence>
<dbReference type="InterPro" id="IPR045079">
    <property type="entry name" value="Oxoprolinase-like"/>
</dbReference>
<dbReference type="AlphaFoldDB" id="A0A1Q8QR84"/>
<dbReference type="GO" id="GO:0017168">
    <property type="term" value="F:5-oxoprolinase (ATP-hydrolyzing) activity"/>
    <property type="evidence" value="ECO:0007669"/>
    <property type="project" value="TreeGrafter"/>
</dbReference>
<dbReference type="PANTHER" id="PTHR11365">
    <property type="entry name" value="5-OXOPROLINASE RELATED"/>
    <property type="match status" value="1"/>
</dbReference>
<dbReference type="PANTHER" id="PTHR11365:SF23">
    <property type="entry name" value="HYPOTHETICAL 5-OXOPROLINASE (EUROFUNG)-RELATED"/>
    <property type="match status" value="1"/>
</dbReference>
<feature type="domain" description="Hydantoinase B/oxoprolinase" evidence="1">
    <location>
        <begin position="9"/>
        <end position="529"/>
    </location>
</feature>
<sequence>MKNDVFLENPVTTEIIRNALSSAAKEMNESLFRSAFTPIIYEMKDCSVGIFNEKAELLGQSAGLPIFLGNLEVAINITTEFFGGIDCYHEGDVYILNDSYLTGTHLNDITVFSPIFYEGKLVGFTATRAHWLDVGAKDPGYPMDATEIYQEGVRIPPLKLMDRGILRDDVANLLCKNSRFYRAAMGDLHAQIAACKTGERRFAEIIKKFGFETVERSIHDIFLQSELMEREAVASIPNGVYYAEGCIDNDGRSDESVMVKLKLTVKDGKLNIDLSGSSSQVKGSTNCGIAQTISACRVAYKQLIHPEAPVTGGCFKPLMVTAPQGSIFTAEEPAACSWYFTSLGLLIDLCVKALEEAMPDKVAGAHYGDSMVIYFAGTNPRTGVPFLDVEATVGGWGGFKANDGQDALINSVNGDFKNLPVEVFETNYPMKITKYAIRPDSAGPGKNRGGDGCIREYESMIDEVYVYLWFERSKTTAWGVVGGKPGKAPNVIIDTGDKQAELLKTSAYRIKKGSKVTCLTGGGGGYGNPFEREPERVLRDCDQGYITREHARVEYGVVITDFGTIDYEETEKVRKLPIKI</sequence>
<dbReference type="GO" id="GO:0006749">
    <property type="term" value="P:glutathione metabolic process"/>
    <property type="evidence" value="ECO:0007669"/>
    <property type="project" value="TreeGrafter"/>
</dbReference>
<dbReference type="InterPro" id="IPR003692">
    <property type="entry name" value="Hydantoinase_B"/>
</dbReference>
<dbReference type="STRING" id="1888891.DSOL_3385"/>
<protein>
    <submittedName>
        <fullName evidence="2">N-methylhydantoinase B</fullName>
    </submittedName>
</protein>
<dbReference type="GO" id="GO:0005829">
    <property type="term" value="C:cytosol"/>
    <property type="evidence" value="ECO:0007669"/>
    <property type="project" value="TreeGrafter"/>
</dbReference>
<evidence type="ECO:0000313" key="2">
    <source>
        <dbReference type="EMBL" id="OLN29854.1"/>
    </source>
</evidence>
<comment type="caution">
    <text evidence="2">The sequence shown here is derived from an EMBL/GenBank/DDBJ whole genome shotgun (WGS) entry which is preliminary data.</text>
</comment>
<name>A0A1Q8QR84_9FIRM</name>
<evidence type="ECO:0000259" key="1">
    <source>
        <dbReference type="Pfam" id="PF02538"/>
    </source>
</evidence>
<proteinExistence type="predicted"/>